<sequence length="123" mass="14259">MEMREKLREREFRVRKSAAKAGLKLSTPPCTSMYHFDQAFLQAKKDCMEACLDQIVRWMHIVEIDPMLRLRMHQAMVDADYGRREELRLIEQLKQKESIISVWEKSLEAHKAAAAKAAVAAKA</sequence>
<dbReference type="RefSeq" id="XP_034243980.1">
    <property type="nucleotide sequence ID" value="XM_034388089.1"/>
</dbReference>
<evidence type="ECO:0000313" key="1">
    <source>
        <dbReference type="Proteomes" id="UP000515158"/>
    </source>
</evidence>
<protein>
    <submittedName>
        <fullName evidence="2">Uncharacterized protein LOC117646834 isoform X2</fullName>
    </submittedName>
</protein>
<keyword evidence="1" id="KW-1185">Reference proteome</keyword>
<reference evidence="2" key="1">
    <citation type="submission" date="2025-08" db="UniProtKB">
        <authorList>
            <consortium name="RefSeq"/>
        </authorList>
    </citation>
    <scope>IDENTIFICATION</scope>
    <source>
        <tissue evidence="2">Total insect</tissue>
    </source>
</reference>
<evidence type="ECO:0000313" key="2">
    <source>
        <dbReference type="RefSeq" id="XP_034243980.1"/>
    </source>
</evidence>
<gene>
    <name evidence="2" type="primary">LOC117646834</name>
</gene>
<dbReference type="AlphaFoldDB" id="A0A6P8Z1V6"/>
<dbReference type="Proteomes" id="UP000515158">
    <property type="component" value="Unplaced"/>
</dbReference>
<dbReference type="GeneID" id="117646834"/>
<proteinExistence type="predicted"/>
<accession>A0A6P8Z1V6</accession>
<name>A0A6P8Z1V6_THRPL</name>
<organism evidence="2">
    <name type="scientific">Thrips palmi</name>
    <name type="common">Melon thrips</name>
    <dbReference type="NCBI Taxonomy" id="161013"/>
    <lineage>
        <taxon>Eukaryota</taxon>
        <taxon>Metazoa</taxon>
        <taxon>Ecdysozoa</taxon>
        <taxon>Arthropoda</taxon>
        <taxon>Hexapoda</taxon>
        <taxon>Insecta</taxon>
        <taxon>Pterygota</taxon>
        <taxon>Neoptera</taxon>
        <taxon>Paraneoptera</taxon>
        <taxon>Thysanoptera</taxon>
        <taxon>Terebrantia</taxon>
        <taxon>Thripoidea</taxon>
        <taxon>Thripidae</taxon>
        <taxon>Thrips</taxon>
    </lineage>
</organism>